<evidence type="ECO:0000313" key="1">
    <source>
        <dbReference type="EMBL" id="KAK4114799.1"/>
    </source>
</evidence>
<reference evidence="1" key="1">
    <citation type="journal article" date="2023" name="Mol. Phylogenet. Evol.">
        <title>Genome-scale phylogeny and comparative genomics of the fungal order Sordariales.</title>
        <authorList>
            <person name="Hensen N."/>
            <person name="Bonometti L."/>
            <person name="Westerberg I."/>
            <person name="Brannstrom I.O."/>
            <person name="Guillou S."/>
            <person name="Cros-Aarteil S."/>
            <person name="Calhoun S."/>
            <person name="Haridas S."/>
            <person name="Kuo A."/>
            <person name="Mondo S."/>
            <person name="Pangilinan J."/>
            <person name="Riley R."/>
            <person name="LaButti K."/>
            <person name="Andreopoulos B."/>
            <person name="Lipzen A."/>
            <person name="Chen C."/>
            <person name="Yan M."/>
            <person name="Daum C."/>
            <person name="Ng V."/>
            <person name="Clum A."/>
            <person name="Steindorff A."/>
            <person name="Ohm R.A."/>
            <person name="Martin F."/>
            <person name="Silar P."/>
            <person name="Natvig D.O."/>
            <person name="Lalanne C."/>
            <person name="Gautier V."/>
            <person name="Ament-Velasquez S.L."/>
            <person name="Kruys A."/>
            <person name="Hutchinson M.I."/>
            <person name="Powell A.J."/>
            <person name="Barry K."/>
            <person name="Miller A.N."/>
            <person name="Grigoriev I.V."/>
            <person name="Debuchy R."/>
            <person name="Gladieux P."/>
            <person name="Hiltunen Thoren M."/>
            <person name="Johannesson H."/>
        </authorList>
    </citation>
    <scope>NUCLEOTIDE SEQUENCE</scope>
    <source>
        <strain evidence="1">CBS 508.74</strain>
    </source>
</reference>
<proteinExistence type="predicted"/>
<name>A0AAN6TI16_9PEZI</name>
<evidence type="ECO:0000313" key="2">
    <source>
        <dbReference type="Proteomes" id="UP001302812"/>
    </source>
</evidence>
<gene>
    <name evidence="1" type="ORF">N656DRAFT_843505</name>
</gene>
<dbReference type="EMBL" id="MU853336">
    <property type="protein sequence ID" value="KAK4114799.1"/>
    <property type="molecule type" value="Genomic_DNA"/>
</dbReference>
<sequence length="301" mass="34637">MDHHDATHLDIGDSLFDSDDGPPFVEKGTPLINIWKYFNPWATDWDFHRRFLSILNDSEDKPKGVTYVLIDEAYNPQWRQENVFYARARLHQLPDYAENKALLVEQHTEPSVAELERRMCALLTENTDFRRYGLEDGPDMEIQDEYGNCAGMLIPGEWMPRSYELPEMAWVDTPPVKYVPAKEEAIAVFSCPRSVEHGLYWVGWFVIAEIELFAAQSLALSTRARDKKWNPDLNRDWAAIKLRKLHKGDNLWAPAPAIEGLIDADYYTDSEAESFEVEVDDVSLEEADVAVEDSEDTCMVE</sequence>
<dbReference type="RefSeq" id="XP_064672369.1">
    <property type="nucleotide sequence ID" value="XM_064819094.1"/>
</dbReference>
<dbReference type="AlphaFoldDB" id="A0AAN6TI16"/>
<reference evidence="1" key="2">
    <citation type="submission" date="2023-05" db="EMBL/GenBank/DDBJ databases">
        <authorList>
            <consortium name="Lawrence Berkeley National Laboratory"/>
            <person name="Steindorff A."/>
            <person name="Hensen N."/>
            <person name="Bonometti L."/>
            <person name="Westerberg I."/>
            <person name="Brannstrom I.O."/>
            <person name="Guillou S."/>
            <person name="Cros-Aarteil S."/>
            <person name="Calhoun S."/>
            <person name="Haridas S."/>
            <person name="Kuo A."/>
            <person name="Mondo S."/>
            <person name="Pangilinan J."/>
            <person name="Riley R."/>
            <person name="Labutti K."/>
            <person name="Andreopoulos B."/>
            <person name="Lipzen A."/>
            <person name="Chen C."/>
            <person name="Yanf M."/>
            <person name="Daum C."/>
            <person name="Ng V."/>
            <person name="Clum A."/>
            <person name="Ohm R."/>
            <person name="Martin F."/>
            <person name="Silar P."/>
            <person name="Natvig D."/>
            <person name="Lalanne C."/>
            <person name="Gautier V."/>
            <person name="Ament-Velasquez S.L."/>
            <person name="Kruys A."/>
            <person name="Hutchinson M.I."/>
            <person name="Powell A.J."/>
            <person name="Barry K."/>
            <person name="Miller A.N."/>
            <person name="Grigoriev I.V."/>
            <person name="Debuchy R."/>
            <person name="Gladieux P."/>
            <person name="Thoren M.H."/>
            <person name="Johannesson H."/>
        </authorList>
    </citation>
    <scope>NUCLEOTIDE SEQUENCE</scope>
    <source>
        <strain evidence="1">CBS 508.74</strain>
    </source>
</reference>
<dbReference type="Proteomes" id="UP001302812">
    <property type="component" value="Unassembled WGS sequence"/>
</dbReference>
<protein>
    <submittedName>
        <fullName evidence="1">Uncharacterized protein</fullName>
    </submittedName>
</protein>
<accession>A0AAN6TI16</accession>
<organism evidence="1 2">
    <name type="scientific">Canariomyces notabilis</name>
    <dbReference type="NCBI Taxonomy" id="2074819"/>
    <lineage>
        <taxon>Eukaryota</taxon>
        <taxon>Fungi</taxon>
        <taxon>Dikarya</taxon>
        <taxon>Ascomycota</taxon>
        <taxon>Pezizomycotina</taxon>
        <taxon>Sordariomycetes</taxon>
        <taxon>Sordariomycetidae</taxon>
        <taxon>Sordariales</taxon>
        <taxon>Chaetomiaceae</taxon>
        <taxon>Canariomyces</taxon>
    </lineage>
</organism>
<dbReference type="GeneID" id="89943220"/>
<keyword evidence="2" id="KW-1185">Reference proteome</keyword>
<comment type="caution">
    <text evidence="1">The sequence shown here is derived from an EMBL/GenBank/DDBJ whole genome shotgun (WGS) entry which is preliminary data.</text>
</comment>